<evidence type="ECO:0000313" key="6">
    <source>
        <dbReference type="Proteomes" id="UP000248614"/>
    </source>
</evidence>
<dbReference type="PANTHER" id="PTHR48106:SF8">
    <property type="entry name" value="OS02G0805600 PROTEIN"/>
    <property type="match status" value="1"/>
</dbReference>
<feature type="signal peptide" evidence="3">
    <location>
        <begin position="1"/>
        <end position="19"/>
    </location>
</feature>
<dbReference type="InterPro" id="IPR036291">
    <property type="entry name" value="NAD(P)-bd_dom_sf"/>
</dbReference>
<dbReference type="InterPro" id="IPR020843">
    <property type="entry name" value="ER"/>
</dbReference>
<dbReference type="Pfam" id="PF08240">
    <property type="entry name" value="ADH_N"/>
    <property type="match status" value="1"/>
</dbReference>
<dbReference type="EMBL" id="QFNF01000063">
    <property type="protein sequence ID" value="PZO73092.1"/>
    <property type="molecule type" value="Genomic_DNA"/>
</dbReference>
<dbReference type="SMART" id="SM00829">
    <property type="entry name" value="PKS_ER"/>
    <property type="match status" value="1"/>
</dbReference>
<evidence type="ECO:0000313" key="5">
    <source>
        <dbReference type="EMBL" id="PZO73092.1"/>
    </source>
</evidence>
<feature type="domain" description="Enoyl reductase (ER)" evidence="4">
    <location>
        <begin position="54"/>
        <end position="367"/>
    </location>
</feature>
<dbReference type="PANTHER" id="PTHR48106">
    <property type="entry name" value="QUINONE OXIDOREDUCTASE PIG3-RELATED"/>
    <property type="match status" value="1"/>
</dbReference>
<dbReference type="Proteomes" id="UP000248614">
    <property type="component" value="Unassembled WGS sequence"/>
</dbReference>
<keyword evidence="3" id="KW-0732">Signal</keyword>
<dbReference type="InterPro" id="IPR014189">
    <property type="entry name" value="Quinone_OxRdtase_PIG3"/>
</dbReference>
<dbReference type="Gene3D" id="3.40.50.720">
    <property type="entry name" value="NAD(P)-binding Rossmann-like Domain"/>
    <property type="match status" value="1"/>
</dbReference>
<dbReference type="InterPro" id="IPR011032">
    <property type="entry name" value="GroES-like_sf"/>
</dbReference>
<evidence type="ECO:0000256" key="2">
    <source>
        <dbReference type="ARBA" id="ARBA00023002"/>
    </source>
</evidence>
<reference evidence="5 6" key="1">
    <citation type="submission" date="2017-08" db="EMBL/GenBank/DDBJ databases">
        <title>Infants hospitalized years apart are colonized by the same room-sourced microbial strains.</title>
        <authorList>
            <person name="Brooks B."/>
            <person name="Olm M.R."/>
            <person name="Firek B.A."/>
            <person name="Baker R."/>
            <person name="Thomas B.C."/>
            <person name="Morowitz M.J."/>
            <person name="Banfield J.F."/>
        </authorList>
    </citation>
    <scope>NUCLEOTIDE SEQUENCE [LARGE SCALE GENOMIC DNA]</scope>
    <source>
        <strain evidence="5">S2_018_000_R3_110</strain>
    </source>
</reference>
<organism evidence="5 6">
    <name type="scientific">Sphingomonas hengshuiensis</name>
    <dbReference type="NCBI Taxonomy" id="1609977"/>
    <lineage>
        <taxon>Bacteria</taxon>
        <taxon>Pseudomonadati</taxon>
        <taxon>Pseudomonadota</taxon>
        <taxon>Alphaproteobacteria</taxon>
        <taxon>Sphingomonadales</taxon>
        <taxon>Sphingomonadaceae</taxon>
        <taxon>Sphingomonas</taxon>
    </lineage>
</organism>
<evidence type="ECO:0000259" key="4">
    <source>
        <dbReference type="SMART" id="SM00829"/>
    </source>
</evidence>
<dbReference type="Pfam" id="PF13602">
    <property type="entry name" value="ADH_zinc_N_2"/>
    <property type="match status" value="1"/>
</dbReference>
<protein>
    <submittedName>
        <fullName evidence="5">NAD(P)H-quinone oxidoreductase</fullName>
    </submittedName>
</protein>
<proteinExistence type="predicted"/>
<dbReference type="CDD" id="cd05276">
    <property type="entry name" value="p53_inducible_oxidoreductase"/>
    <property type="match status" value="1"/>
</dbReference>
<dbReference type="Gene3D" id="3.90.180.10">
    <property type="entry name" value="Medium-chain alcohol dehydrogenases, catalytic domain"/>
    <property type="match status" value="1"/>
</dbReference>
<name>A0A2W4YXY1_9SPHN</name>
<keyword evidence="1" id="KW-0521">NADP</keyword>
<keyword evidence="2" id="KW-0560">Oxidoreductase</keyword>
<evidence type="ECO:0000256" key="3">
    <source>
        <dbReference type="SAM" id="SignalP"/>
    </source>
</evidence>
<dbReference type="InterPro" id="IPR013154">
    <property type="entry name" value="ADH-like_N"/>
</dbReference>
<evidence type="ECO:0000256" key="1">
    <source>
        <dbReference type="ARBA" id="ARBA00022857"/>
    </source>
</evidence>
<accession>A0A2W4YXY1</accession>
<dbReference type="SUPFAM" id="SSF51735">
    <property type="entry name" value="NAD(P)-binding Rossmann-fold domains"/>
    <property type="match status" value="1"/>
</dbReference>
<dbReference type="GO" id="GO:0070402">
    <property type="term" value="F:NADPH binding"/>
    <property type="evidence" value="ECO:0007669"/>
    <property type="project" value="TreeGrafter"/>
</dbReference>
<dbReference type="NCBIfam" id="TIGR02824">
    <property type="entry name" value="quinone_pig3"/>
    <property type="match status" value="1"/>
</dbReference>
<comment type="caution">
    <text evidence="5">The sequence shown here is derived from an EMBL/GenBank/DDBJ whole genome shotgun (WGS) entry which is preliminary data.</text>
</comment>
<dbReference type="GO" id="GO:0016651">
    <property type="term" value="F:oxidoreductase activity, acting on NAD(P)H"/>
    <property type="evidence" value="ECO:0007669"/>
    <property type="project" value="TreeGrafter"/>
</dbReference>
<dbReference type="SUPFAM" id="SSF50129">
    <property type="entry name" value="GroES-like"/>
    <property type="match status" value="1"/>
</dbReference>
<sequence>MASRLPRTWLTFSSGSMHAALTLSPAMSITPGQGGNRHMNVPAAMRAIDPTEPGGPEVLTVVERPTPQPGAGEVLIRVAAAGVNRPDVLQRTGGYPPPRGAPSIPGLEVAGHVVAVGADTDAHLIGQPVCALLAGGGYADYAVVSAGQCLPVPDGLSMVEAAALPETLFTVWTNLFERGYAAEGDSVLVHGGTSGIGTMAILLGKLFGLDVIVTVGSDAKAKAALDLGAAHAINYRSEDFVERVAEITGGAGVCVVLDMVGGDYVPRNLKCLSEDGRHVSIAVQGGASATVPLWDIMRRRLTLTGSTLRPRDAAFKEMVADELSRTVWPHVEGGRLRPVIDRTFPLEQAADAHRRMEAGDHVGKIVLTLE</sequence>
<dbReference type="AlphaFoldDB" id="A0A2W4YXY1"/>
<feature type="chain" id="PRO_5015996219" evidence="3">
    <location>
        <begin position="20"/>
        <end position="370"/>
    </location>
</feature>
<gene>
    <name evidence="5" type="ORF">DI632_15065</name>
</gene>